<dbReference type="OrthoDB" id="4272at2157"/>
<accession>A0A498H3Q5</accession>
<dbReference type="InterPro" id="IPR044911">
    <property type="entry name" value="V-type_ATPase_csu/dsu_dom_3"/>
</dbReference>
<dbReference type="HAMAP" id="MF_00314">
    <property type="entry name" value="ATP_synth_C_arch"/>
    <property type="match status" value="1"/>
</dbReference>
<dbReference type="Proteomes" id="UP000290932">
    <property type="component" value="Unassembled WGS sequence"/>
</dbReference>
<name>A0A498H3Q5_9EURY</name>
<protein>
    <recommendedName>
        <fullName evidence="6">A-type ATP synthase subunit C</fullName>
    </recommendedName>
</protein>
<keyword evidence="2 6" id="KW-0813">Transport</keyword>
<organism evidence="7 8">
    <name type="scientific">Methanoculleus taiwanensis</name>
    <dbReference type="NCBI Taxonomy" id="1550565"/>
    <lineage>
        <taxon>Archaea</taxon>
        <taxon>Methanobacteriati</taxon>
        <taxon>Methanobacteriota</taxon>
        <taxon>Stenosarchaea group</taxon>
        <taxon>Methanomicrobia</taxon>
        <taxon>Methanomicrobiales</taxon>
        <taxon>Methanomicrobiaceae</taxon>
        <taxon>Methanoculleus</taxon>
    </lineage>
</organism>
<comment type="function">
    <text evidence="6">Component of the A-type ATP synthase that produces ATP from ADP in the presence of a proton gradient across the membrane.</text>
</comment>
<dbReference type="AlphaFoldDB" id="A0A498H3Q5"/>
<gene>
    <name evidence="6" type="primary">atpC</name>
    <name evidence="7" type="ORF">ABH15_01485</name>
</gene>
<evidence type="ECO:0000256" key="3">
    <source>
        <dbReference type="ARBA" id="ARBA00022781"/>
    </source>
</evidence>
<dbReference type="GO" id="GO:0042777">
    <property type="term" value="P:proton motive force-driven plasma membrane ATP synthesis"/>
    <property type="evidence" value="ECO:0007669"/>
    <property type="project" value="UniProtKB-UniRule"/>
</dbReference>
<dbReference type="Pfam" id="PF01992">
    <property type="entry name" value="vATP-synt_AC39"/>
    <property type="match status" value="1"/>
</dbReference>
<keyword evidence="3 6" id="KW-0375">Hydrogen ion transport</keyword>
<proteinExistence type="inferred from homology"/>
<dbReference type="NCBIfam" id="NF002268">
    <property type="entry name" value="PRK01198.1-4"/>
    <property type="match status" value="1"/>
</dbReference>
<dbReference type="GO" id="GO:0033179">
    <property type="term" value="C:proton-transporting V-type ATPase, V0 domain"/>
    <property type="evidence" value="ECO:0007669"/>
    <property type="project" value="InterPro"/>
</dbReference>
<dbReference type="GO" id="GO:0005886">
    <property type="term" value="C:plasma membrane"/>
    <property type="evidence" value="ECO:0007669"/>
    <property type="project" value="UniProtKB-SubCell"/>
</dbReference>
<dbReference type="GO" id="GO:0005524">
    <property type="term" value="F:ATP binding"/>
    <property type="evidence" value="ECO:0007669"/>
    <property type="project" value="UniProtKB-UniRule"/>
</dbReference>
<dbReference type="InterPro" id="IPR035067">
    <property type="entry name" value="V-type_ATPase_csu/dsu"/>
</dbReference>
<dbReference type="Gene3D" id="1.10.132.50">
    <property type="entry name" value="ATP synthase (C/AC39) subunit, domain 3"/>
    <property type="match status" value="1"/>
</dbReference>
<evidence type="ECO:0000256" key="2">
    <source>
        <dbReference type="ARBA" id="ARBA00022448"/>
    </source>
</evidence>
<dbReference type="EMBL" id="LHQS01000001">
    <property type="protein sequence ID" value="RXE56855.1"/>
    <property type="molecule type" value="Genomic_DNA"/>
</dbReference>
<dbReference type="GO" id="GO:0046933">
    <property type="term" value="F:proton-transporting ATP synthase activity, rotational mechanism"/>
    <property type="evidence" value="ECO:0007669"/>
    <property type="project" value="UniProtKB-UniRule"/>
</dbReference>
<evidence type="ECO:0000256" key="6">
    <source>
        <dbReference type="HAMAP-Rule" id="MF_00314"/>
    </source>
</evidence>
<evidence type="ECO:0000256" key="1">
    <source>
        <dbReference type="ARBA" id="ARBA00006709"/>
    </source>
</evidence>
<evidence type="ECO:0000313" key="7">
    <source>
        <dbReference type="EMBL" id="RXE56855.1"/>
    </source>
</evidence>
<dbReference type="InterPro" id="IPR036079">
    <property type="entry name" value="ATPase_csu/dsu_sf"/>
</dbReference>
<comment type="similarity">
    <text evidence="1 6">Belongs to the V-ATPase V0D/AC39 subunit family.</text>
</comment>
<keyword evidence="6" id="KW-0472">Membrane</keyword>
<comment type="subunit">
    <text evidence="6">Has multiple subunits with at least A(3), B(3), C, D, E, F, H, I and proteolipid K(x).</text>
</comment>
<dbReference type="GO" id="GO:0046961">
    <property type="term" value="F:proton-transporting ATPase activity, rotational mechanism"/>
    <property type="evidence" value="ECO:0007669"/>
    <property type="project" value="InterPro"/>
</dbReference>
<dbReference type="PANTHER" id="PTHR38682">
    <property type="entry name" value="V-TYPE ATP SYNTHASE SUBUNIT C"/>
    <property type="match status" value="1"/>
</dbReference>
<keyword evidence="6" id="KW-1003">Cell membrane</keyword>
<dbReference type="SUPFAM" id="SSF103486">
    <property type="entry name" value="V-type ATP synthase subunit C"/>
    <property type="match status" value="1"/>
</dbReference>
<comment type="subcellular location">
    <subcellularLocation>
        <location evidence="6">Cell membrane</location>
        <topology evidence="6">Peripheral membrane protein</topology>
    </subcellularLocation>
</comment>
<keyword evidence="4 6" id="KW-0406">Ion transport</keyword>
<dbReference type="PANTHER" id="PTHR38682:SF1">
    <property type="entry name" value="V-TYPE ATP SYNTHASE SUBUNIT C"/>
    <property type="match status" value="1"/>
</dbReference>
<reference evidence="7 8" key="1">
    <citation type="journal article" date="2015" name="Int. J. Syst. Evol. Microbiol.">
        <title>Methanoculleus taiwanensis sp. nov., a methanogen isolated from deep marine sediment at the deformation front area near Taiwan.</title>
        <authorList>
            <person name="Weng C.Y."/>
            <person name="Chen S.C."/>
            <person name="Lai M.C."/>
            <person name="Wu S.Y."/>
            <person name="Lin S."/>
            <person name="Yang T.F."/>
            <person name="Chen P.C."/>
        </authorList>
    </citation>
    <scope>NUCLEOTIDE SEQUENCE [LARGE SCALE GENOMIC DNA]</scope>
    <source>
        <strain evidence="7 8">CYW4</strain>
    </source>
</reference>
<sequence length="374" mass="43517">MVTVGFPSSGCIYVCTRFRVRKTLLYPREEYTRFLNRSIPEIAHFLSKGDYGEEITLLARTLSGTDLIEAALNRNLARTFQSALQISQGDLHTLVSRYLNRWDISNVMAIFRGIEHDIPREQIQEYIVPAGEIPPAHIEHLLTLPTCDRVAEELESWVLAPVIAEHYRSCEEKGALARLENELYKQYYADLLADIRHGVRGGDVVTRYLRFEIDITNMKNLMRLRCGKGACDIRTVQRSMIPGGETPIEVFQRMYGMERREEFINAFKQTDILPILTRALREVRGDESLDQEAAAQRVWERWHARRRAGHEIEVAITRVRLHRMDRMARRHAFSALPILSYLEHKRYEVGNLRAIARGKEFDLPPERIRRYLVL</sequence>
<comment type="caution">
    <text evidence="7">The sequence shown here is derived from an EMBL/GenBank/DDBJ whole genome shotgun (WGS) entry which is preliminary data.</text>
</comment>
<dbReference type="Gene3D" id="1.20.1690.10">
    <property type="entry name" value="V-type ATP synthase subunit C domain"/>
    <property type="match status" value="2"/>
</dbReference>
<evidence type="ECO:0000313" key="8">
    <source>
        <dbReference type="Proteomes" id="UP000290932"/>
    </source>
</evidence>
<evidence type="ECO:0000256" key="5">
    <source>
        <dbReference type="ARBA" id="ARBA00023310"/>
    </source>
</evidence>
<dbReference type="InterPro" id="IPR050873">
    <property type="entry name" value="V-ATPase_V0D/AC39_subunit"/>
</dbReference>
<evidence type="ECO:0000256" key="4">
    <source>
        <dbReference type="ARBA" id="ARBA00023065"/>
    </source>
</evidence>
<keyword evidence="8" id="KW-1185">Reference proteome</keyword>
<dbReference type="InterPro" id="IPR014272">
    <property type="entry name" value="ATPase_V0-cplx_csu"/>
</dbReference>
<dbReference type="InterPro" id="IPR002843">
    <property type="entry name" value="ATPase_V0-cplx_csu/dsu"/>
</dbReference>
<keyword evidence="5 6" id="KW-0066">ATP synthesis</keyword>